<evidence type="ECO:0000313" key="2">
    <source>
        <dbReference type="Proteomes" id="UP000199400"/>
    </source>
</evidence>
<name>A0A1I2BY24_9BACT</name>
<dbReference type="EMBL" id="FOMX01000016">
    <property type="protein sequence ID" value="SFE60832.1"/>
    <property type="molecule type" value="Genomic_DNA"/>
</dbReference>
<dbReference type="AlphaFoldDB" id="A0A1I2BY24"/>
<proteinExistence type="predicted"/>
<gene>
    <name evidence="1" type="ORF">SAMN02745121_04842</name>
</gene>
<evidence type="ECO:0000313" key="1">
    <source>
        <dbReference type="EMBL" id="SFE60832.1"/>
    </source>
</evidence>
<dbReference type="STRING" id="54.SAMN02745121_04842"/>
<protein>
    <submittedName>
        <fullName evidence="1">Uncharacterized protein</fullName>
    </submittedName>
</protein>
<organism evidence="1 2">
    <name type="scientific">Nannocystis exedens</name>
    <dbReference type="NCBI Taxonomy" id="54"/>
    <lineage>
        <taxon>Bacteria</taxon>
        <taxon>Pseudomonadati</taxon>
        <taxon>Myxococcota</taxon>
        <taxon>Polyangia</taxon>
        <taxon>Nannocystales</taxon>
        <taxon>Nannocystaceae</taxon>
        <taxon>Nannocystis</taxon>
    </lineage>
</organism>
<sequence>MIDRVRSLAALWALSVAAGDPARAARLLLPERLRRARRLRERLARLGEPIARVDADIAGLVAQLGADAALPMPRFHERRALAMERLGLLADDGAAQSVCPRPRRAISRLAAFVPRPDGRDPAELADAAAVCADLHLPARGWHEETREQVLRDLARCAARHMAYGTARLSDEEARSFVRAFVALAPADARLLRPDGELAGNTFEYGVALIHPARVAVFAVGDED</sequence>
<dbReference type="Proteomes" id="UP000199400">
    <property type="component" value="Unassembled WGS sequence"/>
</dbReference>
<keyword evidence="2" id="KW-1185">Reference proteome</keyword>
<accession>A0A1I2BY24</accession>
<reference evidence="2" key="1">
    <citation type="submission" date="2016-10" db="EMBL/GenBank/DDBJ databases">
        <authorList>
            <person name="Varghese N."/>
            <person name="Submissions S."/>
        </authorList>
    </citation>
    <scope>NUCLEOTIDE SEQUENCE [LARGE SCALE GENOMIC DNA]</scope>
    <source>
        <strain evidence="2">ATCC 25963</strain>
    </source>
</reference>